<evidence type="ECO:0000256" key="3">
    <source>
        <dbReference type="ARBA" id="ARBA00022692"/>
    </source>
</evidence>
<dbReference type="InterPro" id="IPR019570">
    <property type="entry name" value="Connexin_CCC"/>
</dbReference>
<keyword evidence="4 6" id="KW-1133">Transmembrane helix</keyword>
<dbReference type="PANTHER" id="PTHR11984:SF50">
    <property type="entry name" value="GAP JUNCTION DELTA-2 PROTEIN-LIKE"/>
    <property type="match status" value="1"/>
</dbReference>
<evidence type="ECO:0000256" key="6">
    <source>
        <dbReference type="SAM" id="Phobius"/>
    </source>
</evidence>
<keyword evidence="10" id="KW-1185">Reference proteome</keyword>
<evidence type="ECO:0000313" key="10">
    <source>
        <dbReference type="Proteomes" id="UP000314987"/>
    </source>
</evidence>
<dbReference type="GeneTree" id="ENSGT01150000286954"/>
<evidence type="ECO:0000256" key="4">
    <source>
        <dbReference type="ARBA" id="ARBA00022989"/>
    </source>
</evidence>
<dbReference type="GO" id="GO:0005922">
    <property type="term" value="C:connexin complex"/>
    <property type="evidence" value="ECO:0007669"/>
    <property type="project" value="InterPro"/>
</dbReference>
<dbReference type="PANTHER" id="PTHR11984">
    <property type="entry name" value="CONNEXIN"/>
    <property type="match status" value="1"/>
</dbReference>
<dbReference type="Gene3D" id="1.20.1440.80">
    <property type="entry name" value="Gap junction channel protein cysteine-rich domain"/>
    <property type="match status" value="1"/>
</dbReference>
<reference evidence="9" key="2">
    <citation type="submission" date="2025-08" db="UniProtKB">
        <authorList>
            <consortium name="Ensembl"/>
        </authorList>
    </citation>
    <scope>IDENTIFICATION</scope>
</reference>
<feature type="transmembrane region" description="Helical" evidence="6">
    <location>
        <begin position="227"/>
        <end position="251"/>
    </location>
</feature>
<dbReference type="InterPro" id="IPR038359">
    <property type="entry name" value="Connexin_N_sf"/>
</dbReference>
<keyword evidence="5 6" id="KW-0472">Membrane</keyword>
<evidence type="ECO:0000256" key="5">
    <source>
        <dbReference type="ARBA" id="ARBA00023136"/>
    </source>
</evidence>
<evidence type="ECO:0000259" key="8">
    <source>
        <dbReference type="SMART" id="SM01089"/>
    </source>
</evidence>
<dbReference type="STRING" id="29139.ENSVURP00010012420"/>
<sequence>MGDWSFLGRLLTEVQNHSTVVGKIWLTALLIFRILLVTLVGDAVYGDEQSKFTCNTLQPGCTNVCYNSFAPISHLRFWIFQIVLVATPSIFYIVCVMHQVALEERMDVERDRLLELWQRQATSRQVFPQSGSGVLVPSTSFEGQSLEEEEILPKHGGSTAQDPIQLANRVLIIYIAHVVLRTFLELGFLVGQYYLFGFNVPHLYLCETYPCPTKTDCFVSRATEKTIFLNFMFGVGLGCFLLNLAELHYLGWLFTFRMLFKACVNCCQYLGKTSPPHRPQLLTLLDSNMTSLGFLSSGGEDICRYTFMPSNLNFKSSQYLSSNFYLQGMVLSSGGTKFKKRFSLCLQANMNT</sequence>
<keyword evidence="2" id="KW-1003">Cell membrane</keyword>
<evidence type="ECO:0000256" key="1">
    <source>
        <dbReference type="ARBA" id="ARBA00004651"/>
    </source>
</evidence>
<protein>
    <submittedName>
        <fullName evidence="9">Uncharacterized protein</fullName>
    </submittedName>
</protein>
<evidence type="ECO:0000313" key="9">
    <source>
        <dbReference type="Ensembl" id="ENSVURP00010012420.1"/>
    </source>
</evidence>
<reference evidence="9" key="3">
    <citation type="submission" date="2025-09" db="UniProtKB">
        <authorList>
            <consortium name="Ensembl"/>
        </authorList>
    </citation>
    <scope>IDENTIFICATION</scope>
</reference>
<reference evidence="10" key="1">
    <citation type="submission" date="2018-12" db="EMBL/GenBank/DDBJ databases">
        <authorList>
            <person name="Yazar S."/>
        </authorList>
    </citation>
    <scope>NUCLEOTIDE SEQUENCE [LARGE SCALE GENOMIC DNA]</scope>
</reference>
<dbReference type="AlphaFoldDB" id="A0A4X2KSY5"/>
<feature type="transmembrane region" description="Helical" evidence="6">
    <location>
        <begin position="78"/>
        <end position="102"/>
    </location>
</feature>
<dbReference type="InterPro" id="IPR013092">
    <property type="entry name" value="Connexin_N"/>
</dbReference>
<organism evidence="9 10">
    <name type="scientific">Vombatus ursinus</name>
    <name type="common">Common wombat</name>
    <dbReference type="NCBI Taxonomy" id="29139"/>
    <lineage>
        <taxon>Eukaryota</taxon>
        <taxon>Metazoa</taxon>
        <taxon>Chordata</taxon>
        <taxon>Craniata</taxon>
        <taxon>Vertebrata</taxon>
        <taxon>Euteleostomi</taxon>
        <taxon>Mammalia</taxon>
        <taxon>Metatheria</taxon>
        <taxon>Diprotodontia</taxon>
        <taxon>Vombatidae</taxon>
        <taxon>Vombatus</taxon>
    </lineage>
</organism>
<dbReference type="SMART" id="SM01089">
    <property type="entry name" value="Connexin_CCC"/>
    <property type="match status" value="1"/>
</dbReference>
<dbReference type="OMA" id="ACSTCCR"/>
<proteinExistence type="predicted"/>
<dbReference type="PRINTS" id="PR00206">
    <property type="entry name" value="CONNEXIN"/>
</dbReference>
<dbReference type="GO" id="GO:0005243">
    <property type="term" value="F:gap junction channel activity"/>
    <property type="evidence" value="ECO:0007669"/>
    <property type="project" value="TreeGrafter"/>
</dbReference>
<evidence type="ECO:0000259" key="7">
    <source>
        <dbReference type="SMART" id="SM00037"/>
    </source>
</evidence>
<feature type="domain" description="Connexin cysteine-rich" evidence="8">
    <location>
        <begin position="184"/>
        <end position="250"/>
    </location>
</feature>
<dbReference type="SMART" id="SM00037">
    <property type="entry name" value="CNX"/>
    <property type="match status" value="1"/>
</dbReference>
<dbReference type="GO" id="GO:0007267">
    <property type="term" value="P:cell-cell signaling"/>
    <property type="evidence" value="ECO:0007669"/>
    <property type="project" value="TreeGrafter"/>
</dbReference>
<keyword evidence="3 6" id="KW-0812">Transmembrane</keyword>
<dbReference type="Proteomes" id="UP000314987">
    <property type="component" value="Unassembled WGS sequence"/>
</dbReference>
<accession>A0A4X2KSY5</accession>
<evidence type="ECO:0000256" key="2">
    <source>
        <dbReference type="ARBA" id="ARBA00022475"/>
    </source>
</evidence>
<feature type="domain" description="Connexin N-terminal" evidence="7">
    <location>
        <begin position="43"/>
        <end position="76"/>
    </location>
</feature>
<feature type="transmembrane region" description="Helical" evidence="6">
    <location>
        <begin position="20"/>
        <end position="41"/>
    </location>
</feature>
<dbReference type="Ensembl" id="ENSVURT00010014141.1">
    <property type="protein sequence ID" value="ENSVURP00010012420.1"/>
    <property type="gene ID" value="ENSVURG00010009593.1"/>
</dbReference>
<dbReference type="InterPro" id="IPR000500">
    <property type="entry name" value="Connexin"/>
</dbReference>
<comment type="subcellular location">
    <subcellularLocation>
        <location evidence="1">Cell membrane</location>
        <topology evidence="1">Multi-pass membrane protein</topology>
    </subcellularLocation>
</comment>
<name>A0A4X2KSY5_VOMUR</name>
<dbReference type="Pfam" id="PF00029">
    <property type="entry name" value="Connexin"/>
    <property type="match status" value="1"/>
</dbReference>